<comment type="caution">
    <text evidence="3">The sequence shown here is derived from an EMBL/GenBank/DDBJ whole genome shotgun (WGS) entry which is preliminary data.</text>
</comment>
<dbReference type="PANTHER" id="PTHR23028:SF134">
    <property type="entry name" value="PUTATIVE (AFU_ORTHOLOGUE AFUA_4G08520)-RELATED"/>
    <property type="match status" value="1"/>
</dbReference>
<dbReference type="InterPro" id="IPR002656">
    <property type="entry name" value="Acyl_transf_3_dom"/>
</dbReference>
<feature type="transmembrane region" description="Helical" evidence="1">
    <location>
        <begin position="51"/>
        <end position="70"/>
    </location>
</feature>
<keyword evidence="1" id="KW-1133">Transmembrane helix</keyword>
<proteinExistence type="predicted"/>
<feature type="transmembrane region" description="Helical" evidence="1">
    <location>
        <begin position="104"/>
        <end position="124"/>
    </location>
</feature>
<keyword evidence="1" id="KW-0812">Transmembrane</keyword>
<feature type="domain" description="Acyltransferase 3" evidence="2">
    <location>
        <begin position="10"/>
        <end position="356"/>
    </location>
</feature>
<evidence type="ECO:0000313" key="3">
    <source>
        <dbReference type="EMBL" id="PQJ63937.1"/>
    </source>
</evidence>
<reference evidence="3 4" key="1">
    <citation type="submission" date="2016-12" db="EMBL/GenBank/DDBJ databases">
        <title>Diversity of luminous bacteria.</title>
        <authorList>
            <person name="Yoshizawa S."/>
            <person name="Kogure K."/>
        </authorList>
    </citation>
    <scope>NUCLEOTIDE SEQUENCE [LARGE SCALE GENOMIC DNA]</scope>
    <source>
        <strain evidence="3 4">LC2-408</strain>
    </source>
</reference>
<dbReference type="EMBL" id="MSCI01000001">
    <property type="protein sequence ID" value="PQJ63937.1"/>
    <property type="molecule type" value="Genomic_DNA"/>
</dbReference>
<gene>
    <name evidence="3" type="ORF">BTO10_03855</name>
</gene>
<accession>A0A2S7VP49</accession>
<protein>
    <recommendedName>
        <fullName evidence="2">Acyltransferase 3 domain-containing protein</fullName>
    </recommendedName>
</protein>
<feature type="transmembrane region" description="Helical" evidence="1">
    <location>
        <begin position="338"/>
        <end position="356"/>
    </location>
</feature>
<dbReference type="GO" id="GO:0016747">
    <property type="term" value="F:acyltransferase activity, transferring groups other than amino-acyl groups"/>
    <property type="evidence" value="ECO:0007669"/>
    <property type="project" value="InterPro"/>
</dbReference>
<organism evidence="3 4">
    <name type="scientific">Vibrio chagasii</name>
    <dbReference type="NCBI Taxonomy" id="170679"/>
    <lineage>
        <taxon>Bacteria</taxon>
        <taxon>Pseudomonadati</taxon>
        <taxon>Pseudomonadota</taxon>
        <taxon>Gammaproteobacteria</taxon>
        <taxon>Vibrionales</taxon>
        <taxon>Vibrionaceae</taxon>
        <taxon>Vibrio</taxon>
    </lineage>
</organism>
<keyword evidence="4" id="KW-1185">Reference proteome</keyword>
<sequence>MIATKKLYPLDGLRGIAAMSVVIMHLCYTYAVDYDTRLEQWSMSGGIFNEMITSTILALTNGTFSVWLFWMMSGSVLSIKFFQLEEKDRLSYIRKSAAKRYFRLLIPVASSIFLAYFCMSNGLYSNKELAIEFGEIYVSGPISWLNSQWSFEPELESALSSSFWYTFFNYHSQPTYNSVLWTMGPELISSYFLFMVLPLLGDGKNRLFTYLGVFSFCFFFEHFYVLSFIAGALIIDIQRSFKFKSIHKSLYIILIPLIIYALSKPNYGGYYYIIVSFVLVFLIVNFGLFNSILSSKLPSFLGKISFSLYLTHMMMIGLVASPTYFLSVKFISENNSKLFSAICVLISSIVFSFLFYKSIEKASSRQAGKIVEKIDIYYSKLVFFVRENSKKNEKNSA</sequence>
<keyword evidence="1" id="KW-0472">Membrane</keyword>
<feature type="transmembrane region" description="Helical" evidence="1">
    <location>
        <begin position="306"/>
        <end position="326"/>
    </location>
</feature>
<evidence type="ECO:0000313" key="4">
    <source>
        <dbReference type="Proteomes" id="UP000238707"/>
    </source>
</evidence>
<dbReference type="AlphaFoldDB" id="A0A2S7VP49"/>
<evidence type="ECO:0000256" key="1">
    <source>
        <dbReference type="SAM" id="Phobius"/>
    </source>
</evidence>
<feature type="transmembrane region" description="Helical" evidence="1">
    <location>
        <begin position="269"/>
        <end position="294"/>
    </location>
</feature>
<feature type="transmembrane region" description="Helical" evidence="1">
    <location>
        <begin position="207"/>
        <end position="234"/>
    </location>
</feature>
<name>A0A2S7VP49_9VIBR</name>
<evidence type="ECO:0000259" key="2">
    <source>
        <dbReference type="Pfam" id="PF01757"/>
    </source>
</evidence>
<dbReference type="InterPro" id="IPR050879">
    <property type="entry name" value="Acyltransferase_3"/>
</dbReference>
<dbReference type="PANTHER" id="PTHR23028">
    <property type="entry name" value="ACETYLTRANSFERASE"/>
    <property type="match status" value="1"/>
</dbReference>
<dbReference type="Proteomes" id="UP000238707">
    <property type="component" value="Unassembled WGS sequence"/>
</dbReference>
<feature type="transmembrane region" description="Helical" evidence="1">
    <location>
        <begin position="12"/>
        <end position="31"/>
    </location>
</feature>
<dbReference type="RefSeq" id="WP_004737250.1">
    <property type="nucleotide sequence ID" value="NZ_MSCI01000001.1"/>
</dbReference>
<dbReference type="Pfam" id="PF01757">
    <property type="entry name" value="Acyl_transf_3"/>
    <property type="match status" value="1"/>
</dbReference>